<evidence type="ECO:0000256" key="3">
    <source>
        <dbReference type="ARBA" id="ARBA00022691"/>
    </source>
</evidence>
<dbReference type="PROSITE" id="PS51687">
    <property type="entry name" value="SAM_MT_RNA_M5U"/>
    <property type="match status" value="1"/>
</dbReference>
<dbReference type="GO" id="GO:0006396">
    <property type="term" value="P:RNA processing"/>
    <property type="evidence" value="ECO:0007669"/>
    <property type="project" value="InterPro"/>
</dbReference>
<feature type="binding site" evidence="4">
    <location>
        <position position="392"/>
    </location>
    <ligand>
        <name>S-adenosyl-L-methionine</name>
        <dbReference type="ChEBI" id="CHEBI:59789"/>
    </ligand>
</feature>
<feature type="binding site" evidence="4">
    <location>
        <position position="326"/>
    </location>
    <ligand>
        <name>S-adenosyl-L-methionine</name>
        <dbReference type="ChEBI" id="CHEBI:59789"/>
    </ligand>
</feature>
<dbReference type="FunFam" id="3.40.50.150:FF:000009">
    <property type="entry name" value="23S rRNA (Uracil(1939)-C(5))-methyltransferase RlmD"/>
    <property type="match status" value="1"/>
</dbReference>
<dbReference type="Gene3D" id="2.40.50.140">
    <property type="entry name" value="Nucleic acid-binding proteins"/>
    <property type="match status" value="1"/>
</dbReference>
<protein>
    <submittedName>
        <fullName evidence="6">23S rRNA (Uracil-5-)-methyltransferase RumA</fullName>
    </submittedName>
</protein>
<gene>
    <name evidence="6" type="ORF">SAMN05216313_10565</name>
</gene>
<evidence type="ECO:0000313" key="6">
    <source>
        <dbReference type="EMBL" id="SET36027.1"/>
    </source>
</evidence>
<dbReference type="PROSITE" id="PS01230">
    <property type="entry name" value="TRMA_1"/>
    <property type="match status" value="1"/>
</dbReference>
<keyword evidence="3 4" id="KW-0949">S-adenosyl-L-methionine</keyword>
<dbReference type="Proteomes" id="UP000198508">
    <property type="component" value="Unassembled WGS sequence"/>
</dbReference>
<dbReference type="Gene3D" id="3.40.50.150">
    <property type="entry name" value="Vaccinia Virus protein VP39"/>
    <property type="match status" value="1"/>
</dbReference>
<dbReference type="GO" id="GO:0001510">
    <property type="term" value="P:RNA methylation"/>
    <property type="evidence" value="ECO:0007669"/>
    <property type="project" value="UniProtKB-ARBA"/>
</dbReference>
<dbReference type="Gene3D" id="2.40.50.1070">
    <property type="match status" value="1"/>
</dbReference>
<evidence type="ECO:0000313" key="7">
    <source>
        <dbReference type="Proteomes" id="UP000198508"/>
    </source>
</evidence>
<dbReference type="AlphaFoldDB" id="A0A1I0DTS0"/>
<proteinExistence type="inferred from homology"/>
<organism evidence="6 7">
    <name type="scientific">Enterocloster lavalensis</name>
    <dbReference type="NCBI Taxonomy" id="460384"/>
    <lineage>
        <taxon>Bacteria</taxon>
        <taxon>Bacillati</taxon>
        <taxon>Bacillota</taxon>
        <taxon>Clostridia</taxon>
        <taxon>Lachnospirales</taxon>
        <taxon>Lachnospiraceae</taxon>
        <taxon>Enterocloster</taxon>
    </lineage>
</organism>
<comment type="similarity">
    <text evidence="4">Belongs to the class I-like SAM-binding methyltransferase superfamily. RNA M5U methyltransferase family.</text>
</comment>
<feature type="binding site" evidence="4">
    <location>
        <position position="347"/>
    </location>
    <ligand>
        <name>S-adenosyl-L-methionine</name>
        <dbReference type="ChEBI" id="CHEBI:59789"/>
    </ligand>
</feature>
<accession>A0A1I0DTS0</accession>
<dbReference type="RefSeq" id="WP_092361639.1">
    <property type="nucleotide sequence ID" value="NZ_FOIM01000005.1"/>
</dbReference>
<feature type="active site" evidence="5">
    <location>
        <position position="419"/>
    </location>
</feature>
<dbReference type="PANTHER" id="PTHR11061">
    <property type="entry name" value="RNA M5U METHYLTRANSFERASE"/>
    <property type="match status" value="1"/>
</dbReference>
<dbReference type="InterPro" id="IPR010280">
    <property type="entry name" value="U5_MeTrfase_fam"/>
</dbReference>
<sequence>MKKGDLFEGIVDVIEFPNKGIVTVDGERIVVKNALPGQKIQGVLTKKRKGKSEGRLLTILEPSPVERPGEACEHFGICGGCVYQSLPYEEQLKIKGSQVKALLDPVVKPGSYEFQGIKGSPISDGYRNKMEFSFGDEFKGGPLSLGMHKRGSFYDIVTTPGCRIVHGDFCKILESTRAYFAELGTAFLGKLSHKGYLRHLLVRRAVKTGEILVDLVTTTQTEYLGTDMQEDQVLEGWKERLLGLELEGRFAGILHTLNDSLADVVQSDRTDVLYGQDYFYEELLGLRFRISPFSFFQTNSLGAEVLYDMARSYVGETKEKVVFDLYSGTGTIAQILAPVAKKVVGVEIVEEAVEAARMNAKLNGLENCEFLAGDVLKVIDEIQDKPDLIVLDPPRDGIHPKALNKIIEFGVERMVYISCKPTSLARDLVVLQERGYRVEKGGAVDMFPGTGNVEVVIMMRNCGLEGK</sequence>
<dbReference type="InterPro" id="IPR012340">
    <property type="entry name" value="NA-bd_OB-fold"/>
</dbReference>
<dbReference type="STRING" id="460384.SAMN05216313_10565"/>
<dbReference type="InterPro" id="IPR029063">
    <property type="entry name" value="SAM-dependent_MTases_sf"/>
</dbReference>
<name>A0A1I0DTS0_9FIRM</name>
<evidence type="ECO:0000256" key="5">
    <source>
        <dbReference type="PROSITE-ProRule" id="PRU10015"/>
    </source>
</evidence>
<dbReference type="CDD" id="cd02440">
    <property type="entry name" value="AdoMet_MTases"/>
    <property type="match status" value="1"/>
</dbReference>
<keyword evidence="7" id="KW-1185">Reference proteome</keyword>
<dbReference type="EMBL" id="FOIM01000005">
    <property type="protein sequence ID" value="SET36027.1"/>
    <property type="molecule type" value="Genomic_DNA"/>
</dbReference>
<evidence type="ECO:0000256" key="1">
    <source>
        <dbReference type="ARBA" id="ARBA00022603"/>
    </source>
</evidence>
<feature type="active site" description="Nucleophile" evidence="4">
    <location>
        <position position="419"/>
    </location>
</feature>
<dbReference type="SUPFAM" id="SSF53335">
    <property type="entry name" value="S-adenosyl-L-methionine-dependent methyltransferases"/>
    <property type="match status" value="1"/>
</dbReference>
<dbReference type="NCBIfam" id="TIGR00479">
    <property type="entry name" value="rumA"/>
    <property type="match status" value="1"/>
</dbReference>
<keyword evidence="2 4" id="KW-0808">Transferase</keyword>
<feature type="binding site" evidence="4">
    <location>
        <position position="297"/>
    </location>
    <ligand>
        <name>S-adenosyl-L-methionine</name>
        <dbReference type="ChEBI" id="CHEBI:59789"/>
    </ligand>
</feature>
<reference evidence="7" key="1">
    <citation type="submission" date="2016-10" db="EMBL/GenBank/DDBJ databases">
        <authorList>
            <person name="Varghese N."/>
            <person name="Submissions S."/>
        </authorList>
    </citation>
    <scope>NUCLEOTIDE SEQUENCE [LARGE SCALE GENOMIC DNA]</scope>
    <source>
        <strain evidence="7">NLAE-zl-G277</strain>
    </source>
</reference>
<evidence type="ECO:0000256" key="2">
    <source>
        <dbReference type="ARBA" id="ARBA00022679"/>
    </source>
</evidence>
<dbReference type="Pfam" id="PF05958">
    <property type="entry name" value="tRNA_U5-meth_tr"/>
    <property type="match status" value="1"/>
</dbReference>
<dbReference type="InterPro" id="IPR030390">
    <property type="entry name" value="MeTrfase_TrmA_AS"/>
</dbReference>
<evidence type="ECO:0000256" key="4">
    <source>
        <dbReference type="PROSITE-ProRule" id="PRU01024"/>
    </source>
</evidence>
<dbReference type="PANTHER" id="PTHR11061:SF30">
    <property type="entry name" value="TRNA (URACIL(54)-C(5))-METHYLTRANSFERASE"/>
    <property type="match status" value="1"/>
</dbReference>
<dbReference type="SUPFAM" id="SSF50249">
    <property type="entry name" value="Nucleic acid-binding proteins"/>
    <property type="match status" value="1"/>
</dbReference>
<dbReference type="GO" id="GO:0008757">
    <property type="term" value="F:S-adenosylmethionine-dependent methyltransferase activity"/>
    <property type="evidence" value="ECO:0007669"/>
    <property type="project" value="UniProtKB-ARBA"/>
</dbReference>
<dbReference type="GO" id="GO:0008173">
    <property type="term" value="F:RNA methyltransferase activity"/>
    <property type="evidence" value="ECO:0007669"/>
    <property type="project" value="InterPro"/>
</dbReference>
<keyword evidence="1 4" id="KW-0489">Methyltransferase</keyword>